<sequence length="100" mass="11190">MSAQPEPCMTNLKEAVFLLIGTYNKYASVEGCKKTLSKNEFKTLIQTEMPELLEKSTCEVGINKLFTDLDQNGDNVVDFQEFVSAVADLACCYHELCPNE</sequence>
<accession>A0A3Q3MHX2</accession>
<evidence type="ECO:0000313" key="6">
    <source>
        <dbReference type="Proteomes" id="UP000261660"/>
    </source>
</evidence>
<feature type="domain" description="EF-hand" evidence="4">
    <location>
        <begin position="57"/>
        <end position="92"/>
    </location>
</feature>
<dbReference type="CDD" id="cd00213">
    <property type="entry name" value="S-100"/>
    <property type="match status" value="1"/>
</dbReference>
<dbReference type="GO" id="GO:0046914">
    <property type="term" value="F:transition metal ion binding"/>
    <property type="evidence" value="ECO:0007669"/>
    <property type="project" value="InterPro"/>
</dbReference>
<dbReference type="GO" id="GO:0043542">
    <property type="term" value="P:endothelial cell migration"/>
    <property type="evidence" value="ECO:0007669"/>
    <property type="project" value="TreeGrafter"/>
</dbReference>
<dbReference type="Gene3D" id="1.10.238.10">
    <property type="entry name" value="EF-hand"/>
    <property type="match status" value="1"/>
</dbReference>
<name>A0A3Q3MHX2_9LABR</name>
<keyword evidence="6" id="KW-1185">Reference proteome</keyword>
<reference evidence="5" key="1">
    <citation type="submission" date="2025-05" db="UniProtKB">
        <authorList>
            <consortium name="Ensembl"/>
        </authorList>
    </citation>
    <scope>IDENTIFICATION</scope>
</reference>
<dbReference type="OrthoDB" id="26525at2759"/>
<keyword evidence="2" id="KW-0479">Metal-binding</keyword>
<dbReference type="SUPFAM" id="SSF47473">
    <property type="entry name" value="EF-hand"/>
    <property type="match status" value="1"/>
</dbReference>
<dbReference type="PANTHER" id="PTHR11639:SF134">
    <property type="entry name" value="PROTEIN S100-A1-RELATED"/>
    <property type="match status" value="1"/>
</dbReference>
<dbReference type="InterPro" id="IPR034325">
    <property type="entry name" value="S-100_dom"/>
</dbReference>
<dbReference type="GO" id="GO:0005509">
    <property type="term" value="F:calcium ion binding"/>
    <property type="evidence" value="ECO:0007669"/>
    <property type="project" value="InterPro"/>
</dbReference>
<comment type="similarity">
    <text evidence="1">Belongs to the S-100 family.</text>
</comment>
<dbReference type="Pfam" id="PF01023">
    <property type="entry name" value="S_100"/>
    <property type="match status" value="1"/>
</dbReference>
<dbReference type="Ensembl" id="ENSLBET00000020908.1">
    <property type="protein sequence ID" value="ENSLBEP00000019835.1"/>
    <property type="gene ID" value="ENSLBEG00000015254.1"/>
</dbReference>
<dbReference type="PANTHER" id="PTHR11639">
    <property type="entry name" value="S100 CALCIUM-BINDING PROTEIN"/>
    <property type="match status" value="1"/>
</dbReference>
<dbReference type="Ensembl" id="ENSLBET00000003384.1">
    <property type="protein sequence ID" value="ENSLBEP00000003213.1"/>
    <property type="gene ID" value="ENSLBEG00000002509.1"/>
</dbReference>
<dbReference type="Proteomes" id="UP000261660">
    <property type="component" value="Unplaced"/>
</dbReference>
<dbReference type="InterPro" id="IPR018247">
    <property type="entry name" value="EF_Hand_1_Ca_BS"/>
</dbReference>
<dbReference type="InterPro" id="IPR013787">
    <property type="entry name" value="S100_Ca-bd_sub"/>
</dbReference>
<dbReference type="STRING" id="56723.ENSLBEP00000003213"/>
<evidence type="ECO:0000256" key="2">
    <source>
        <dbReference type="ARBA" id="ARBA00022723"/>
    </source>
</evidence>
<dbReference type="PROSITE" id="PS50222">
    <property type="entry name" value="EF_HAND_2"/>
    <property type="match status" value="1"/>
</dbReference>
<dbReference type="AlphaFoldDB" id="A0A3Q3MHX2"/>
<dbReference type="SMART" id="SM00054">
    <property type="entry name" value="EFh"/>
    <property type="match status" value="1"/>
</dbReference>
<protein>
    <submittedName>
        <fullName evidence="5">Protein S100-A6-like</fullName>
    </submittedName>
</protein>
<organism evidence="5 6">
    <name type="scientific">Labrus bergylta</name>
    <name type="common">ballan wrasse</name>
    <dbReference type="NCBI Taxonomy" id="56723"/>
    <lineage>
        <taxon>Eukaryota</taxon>
        <taxon>Metazoa</taxon>
        <taxon>Chordata</taxon>
        <taxon>Craniata</taxon>
        <taxon>Vertebrata</taxon>
        <taxon>Euteleostomi</taxon>
        <taxon>Actinopterygii</taxon>
        <taxon>Neopterygii</taxon>
        <taxon>Teleostei</taxon>
        <taxon>Neoteleostei</taxon>
        <taxon>Acanthomorphata</taxon>
        <taxon>Eupercaria</taxon>
        <taxon>Labriformes</taxon>
        <taxon>Labridae</taxon>
        <taxon>Labrus</taxon>
    </lineage>
</organism>
<evidence type="ECO:0000256" key="1">
    <source>
        <dbReference type="ARBA" id="ARBA00007323"/>
    </source>
</evidence>
<dbReference type="GO" id="GO:0005737">
    <property type="term" value="C:cytoplasm"/>
    <property type="evidence" value="ECO:0007669"/>
    <property type="project" value="TreeGrafter"/>
</dbReference>
<proteinExistence type="inferred from homology"/>
<dbReference type="GO" id="GO:0048306">
    <property type="term" value="F:calcium-dependent protein binding"/>
    <property type="evidence" value="ECO:0007669"/>
    <property type="project" value="TreeGrafter"/>
</dbReference>
<dbReference type="GeneTree" id="ENSGT01140000283125"/>
<dbReference type="InterPro" id="IPR011992">
    <property type="entry name" value="EF-hand-dom_pair"/>
</dbReference>
<evidence type="ECO:0000313" key="5">
    <source>
        <dbReference type="Ensembl" id="ENSLBEP00000019835.1"/>
    </source>
</evidence>
<evidence type="ECO:0000256" key="3">
    <source>
        <dbReference type="ARBA" id="ARBA00022837"/>
    </source>
</evidence>
<dbReference type="SMART" id="SM01394">
    <property type="entry name" value="S_100"/>
    <property type="match status" value="1"/>
</dbReference>
<dbReference type="PROSITE" id="PS00018">
    <property type="entry name" value="EF_HAND_1"/>
    <property type="match status" value="1"/>
</dbReference>
<keyword evidence="3" id="KW-0106">Calcium</keyword>
<dbReference type="GO" id="GO:0070062">
    <property type="term" value="C:extracellular exosome"/>
    <property type="evidence" value="ECO:0007669"/>
    <property type="project" value="TreeGrafter"/>
</dbReference>
<evidence type="ECO:0000259" key="4">
    <source>
        <dbReference type="PROSITE" id="PS50222"/>
    </source>
</evidence>
<dbReference type="InterPro" id="IPR002048">
    <property type="entry name" value="EF_hand_dom"/>
</dbReference>